<comment type="caution">
    <text evidence="2">The sequence shown here is derived from an EMBL/GenBank/DDBJ whole genome shotgun (WGS) entry which is preliminary data.</text>
</comment>
<gene>
    <name evidence="2" type="ORF">HK100_010438</name>
</gene>
<dbReference type="AlphaFoldDB" id="A0AAD5XH57"/>
<evidence type="ECO:0000256" key="1">
    <source>
        <dbReference type="SAM" id="MobiDB-lite"/>
    </source>
</evidence>
<keyword evidence="3" id="KW-1185">Reference proteome</keyword>
<dbReference type="Proteomes" id="UP001211907">
    <property type="component" value="Unassembled WGS sequence"/>
</dbReference>
<sequence>MASKEIKKVKAGKVAKKTSTSAPITAVKVSKEVKKVVAKKPVKEESSSDDDDNSSEDEAPKKTAPAKVT</sequence>
<name>A0AAD5XH57_9FUNG</name>
<feature type="region of interest" description="Disordered" evidence="1">
    <location>
        <begin position="1"/>
        <end position="69"/>
    </location>
</feature>
<dbReference type="EMBL" id="JADGJH010000576">
    <property type="protein sequence ID" value="KAJ3126105.1"/>
    <property type="molecule type" value="Genomic_DNA"/>
</dbReference>
<evidence type="ECO:0000313" key="2">
    <source>
        <dbReference type="EMBL" id="KAJ3126105.1"/>
    </source>
</evidence>
<reference evidence="2" key="1">
    <citation type="submission" date="2020-05" db="EMBL/GenBank/DDBJ databases">
        <title>Phylogenomic resolution of chytrid fungi.</title>
        <authorList>
            <person name="Stajich J.E."/>
            <person name="Amses K."/>
            <person name="Simmons R."/>
            <person name="Seto K."/>
            <person name="Myers J."/>
            <person name="Bonds A."/>
            <person name="Quandt C.A."/>
            <person name="Barry K."/>
            <person name="Liu P."/>
            <person name="Grigoriev I."/>
            <person name="Longcore J.E."/>
            <person name="James T.Y."/>
        </authorList>
    </citation>
    <scope>NUCLEOTIDE SEQUENCE</scope>
    <source>
        <strain evidence="2">JEL0513</strain>
    </source>
</reference>
<organism evidence="2 3">
    <name type="scientific">Physocladia obscura</name>
    <dbReference type="NCBI Taxonomy" id="109957"/>
    <lineage>
        <taxon>Eukaryota</taxon>
        <taxon>Fungi</taxon>
        <taxon>Fungi incertae sedis</taxon>
        <taxon>Chytridiomycota</taxon>
        <taxon>Chytridiomycota incertae sedis</taxon>
        <taxon>Chytridiomycetes</taxon>
        <taxon>Chytridiales</taxon>
        <taxon>Chytriomycetaceae</taxon>
        <taxon>Physocladia</taxon>
    </lineage>
</organism>
<feature type="compositionally biased region" description="Basic and acidic residues" evidence="1">
    <location>
        <begin position="29"/>
        <end position="46"/>
    </location>
</feature>
<protein>
    <submittedName>
        <fullName evidence="2">Uncharacterized protein</fullName>
    </submittedName>
</protein>
<feature type="compositionally biased region" description="Acidic residues" evidence="1">
    <location>
        <begin position="47"/>
        <end position="57"/>
    </location>
</feature>
<proteinExistence type="predicted"/>
<evidence type="ECO:0000313" key="3">
    <source>
        <dbReference type="Proteomes" id="UP001211907"/>
    </source>
</evidence>
<accession>A0AAD5XH57</accession>